<dbReference type="NCBIfam" id="NF011652">
    <property type="entry name" value="PRK15070.1"/>
    <property type="match status" value="1"/>
</dbReference>
<evidence type="ECO:0000256" key="5">
    <source>
        <dbReference type="ARBA" id="ARBA00022679"/>
    </source>
</evidence>
<dbReference type="Pfam" id="PF06130">
    <property type="entry name" value="PTAC"/>
    <property type="match status" value="1"/>
</dbReference>
<evidence type="ECO:0000256" key="1">
    <source>
        <dbReference type="ARBA" id="ARBA00001947"/>
    </source>
</evidence>
<evidence type="ECO:0000256" key="3">
    <source>
        <dbReference type="ARBA" id="ARBA00012206"/>
    </source>
</evidence>
<keyword evidence="6" id="KW-0479">Metal-binding</keyword>
<evidence type="ECO:0000256" key="7">
    <source>
        <dbReference type="ARBA" id="ARBA00022833"/>
    </source>
</evidence>
<comment type="similarity">
    <text evidence="2 10">Belongs to the PduL family.</text>
</comment>
<organism evidence="11 12">
    <name type="scientific">Anaerosalibacter massiliensis</name>
    <dbReference type="NCBI Taxonomy" id="1347392"/>
    <lineage>
        <taxon>Bacteria</taxon>
        <taxon>Bacillati</taxon>
        <taxon>Bacillota</taxon>
        <taxon>Tissierellia</taxon>
        <taxon>Tissierellales</taxon>
        <taxon>Sporanaerobacteraceae</taxon>
        <taxon>Anaerosalibacter</taxon>
    </lineage>
</organism>
<dbReference type="AlphaFoldDB" id="A0A9X2MID1"/>
<dbReference type="PANTHER" id="PTHR39453:SF1">
    <property type="entry name" value="PHOSPHATE PROPANOYLTRANSFERASE"/>
    <property type="match status" value="1"/>
</dbReference>
<dbReference type="RefSeq" id="WP_042682923.1">
    <property type="nucleotide sequence ID" value="NZ_CABKTM010000049.1"/>
</dbReference>
<evidence type="ECO:0000256" key="10">
    <source>
        <dbReference type="PIRNR" id="PIRNR010130"/>
    </source>
</evidence>
<reference evidence="11" key="1">
    <citation type="submission" date="2022-07" db="EMBL/GenBank/DDBJ databases">
        <title>Enhanced cultured diversity of the mouse gut microbiota enables custom-made synthetic communities.</title>
        <authorList>
            <person name="Afrizal A."/>
        </authorList>
    </citation>
    <scope>NUCLEOTIDE SEQUENCE</scope>
    <source>
        <strain evidence="11">DSM 29482</strain>
    </source>
</reference>
<dbReference type="EMBL" id="JANJZL010000004">
    <property type="protein sequence ID" value="MCR2044081.1"/>
    <property type="molecule type" value="Genomic_DNA"/>
</dbReference>
<dbReference type="GO" id="GO:0016747">
    <property type="term" value="F:acyltransferase activity, transferring groups other than amino-acyl groups"/>
    <property type="evidence" value="ECO:0007669"/>
    <property type="project" value="InterPro"/>
</dbReference>
<dbReference type="Proteomes" id="UP001142078">
    <property type="component" value="Unassembled WGS sequence"/>
</dbReference>
<dbReference type="GO" id="GO:0046872">
    <property type="term" value="F:metal ion binding"/>
    <property type="evidence" value="ECO:0007669"/>
    <property type="project" value="UniProtKB-KW"/>
</dbReference>
<keyword evidence="12" id="KW-1185">Reference proteome</keyword>
<proteinExistence type="inferred from homology"/>
<accession>A0A9X2MID1</accession>
<comment type="catalytic activity">
    <reaction evidence="9 10">
        <text>propanoyl-CoA + phosphate = propanoyl phosphate + CoA</text>
        <dbReference type="Rhea" id="RHEA:28046"/>
        <dbReference type="ChEBI" id="CHEBI:43474"/>
        <dbReference type="ChEBI" id="CHEBI:57287"/>
        <dbReference type="ChEBI" id="CHEBI:57392"/>
        <dbReference type="ChEBI" id="CHEBI:58933"/>
        <dbReference type="EC" id="2.3.1.222"/>
    </reaction>
</comment>
<gene>
    <name evidence="11" type="ORF">NSA23_08105</name>
</gene>
<comment type="cofactor">
    <cofactor evidence="1">
        <name>Zn(2+)</name>
        <dbReference type="ChEBI" id="CHEBI:29105"/>
    </cofactor>
</comment>
<name>A0A9X2MID1_9FIRM</name>
<evidence type="ECO:0000313" key="11">
    <source>
        <dbReference type="EMBL" id="MCR2044081.1"/>
    </source>
</evidence>
<evidence type="ECO:0000256" key="6">
    <source>
        <dbReference type="ARBA" id="ARBA00022723"/>
    </source>
</evidence>
<dbReference type="PIRSF" id="PIRSF010130">
    <property type="entry name" value="PduL"/>
    <property type="match status" value="1"/>
</dbReference>
<keyword evidence="7" id="KW-0862">Zinc</keyword>
<evidence type="ECO:0000256" key="9">
    <source>
        <dbReference type="ARBA" id="ARBA00047589"/>
    </source>
</evidence>
<dbReference type="OrthoDB" id="9784365at2"/>
<keyword evidence="8 10" id="KW-0012">Acyltransferase</keyword>
<protein>
    <recommendedName>
        <fullName evidence="4 10">Phosphate propanoyltransferase</fullName>
        <ecNumber evidence="3 10">2.3.1.222</ecNumber>
    </recommendedName>
</protein>
<comment type="pathway">
    <text evidence="10">Polyol metabolism; 1,2-propanediol degradation.</text>
</comment>
<evidence type="ECO:0000256" key="4">
    <source>
        <dbReference type="ARBA" id="ARBA00020837"/>
    </source>
</evidence>
<evidence type="ECO:0000256" key="8">
    <source>
        <dbReference type="ARBA" id="ARBA00023315"/>
    </source>
</evidence>
<evidence type="ECO:0000256" key="2">
    <source>
        <dbReference type="ARBA" id="ARBA00007342"/>
    </source>
</evidence>
<evidence type="ECO:0000313" key="12">
    <source>
        <dbReference type="Proteomes" id="UP001142078"/>
    </source>
</evidence>
<dbReference type="PANTHER" id="PTHR39453">
    <property type="entry name" value="PHOSPHATE PROPANOYLTRANSFERASE"/>
    <property type="match status" value="1"/>
</dbReference>
<dbReference type="InterPro" id="IPR008300">
    <property type="entry name" value="PTAC"/>
</dbReference>
<sequence length="213" mass="23808">MGEINEALIRRIVLEVEKKLEEEEGLIPVGVSNRHVHLSEEDLYNLFGYGYELTKFKDLSQPGQFASKETVTIKGPKGKFENVRILGPVRNNTQVEISISDSFKLGIKTPVKESGDIENTPGIIIEGPNGSIEKDKGVIVALRHIHMPEDYAKKRGFKNGEMVTVLSEGIRKTAFYNVLVRVSNKYSLEMHIDIDEANSSGLKNGDKVKVVRK</sequence>
<dbReference type="EC" id="2.3.1.222" evidence="3 10"/>
<comment type="function">
    <text evidence="10">Involved in 1,2-propanediol (1,2-PD) degradation by catalyzing the conversion of propanoyl-CoA to propanoyl-phosphate.</text>
</comment>
<keyword evidence="5 10" id="KW-0808">Transferase</keyword>
<comment type="caution">
    <text evidence="11">The sequence shown here is derived from an EMBL/GenBank/DDBJ whole genome shotgun (WGS) entry which is preliminary data.</text>
</comment>